<dbReference type="AlphaFoldDB" id="A0A9D4EXL0"/>
<sequence>MIICRALSKSVPALVLRTRARTGFSSARRCALGQERIFRAPADAHALENVYYPYNEEDLQI</sequence>
<proteinExistence type="predicted"/>
<gene>
    <name evidence="1" type="ORF">DPMN_165424</name>
</gene>
<accession>A0A9D4EXL0</accession>
<protein>
    <submittedName>
        <fullName evidence="1">Uncharacterized protein</fullName>
    </submittedName>
</protein>
<reference evidence="1" key="2">
    <citation type="submission" date="2020-11" db="EMBL/GenBank/DDBJ databases">
        <authorList>
            <person name="McCartney M.A."/>
            <person name="Auch B."/>
            <person name="Kono T."/>
            <person name="Mallez S."/>
            <person name="Becker A."/>
            <person name="Gohl D.M."/>
            <person name="Silverstein K.A.T."/>
            <person name="Koren S."/>
            <person name="Bechman K.B."/>
            <person name="Herman A."/>
            <person name="Abrahante J.E."/>
            <person name="Garbe J."/>
        </authorList>
    </citation>
    <scope>NUCLEOTIDE SEQUENCE</scope>
    <source>
        <strain evidence="1">Duluth1</strain>
        <tissue evidence="1">Whole animal</tissue>
    </source>
</reference>
<keyword evidence="2" id="KW-1185">Reference proteome</keyword>
<dbReference type="Proteomes" id="UP000828390">
    <property type="component" value="Unassembled WGS sequence"/>
</dbReference>
<comment type="caution">
    <text evidence="1">The sequence shown here is derived from an EMBL/GenBank/DDBJ whole genome shotgun (WGS) entry which is preliminary data.</text>
</comment>
<evidence type="ECO:0000313" key="1">
    <source>
        <dbReference type="EMBL" id="KAH3787303.1"/>
    </source>
</evidence>
<evidence type="ECO:0000313" key="2">
    <source>
        <dbReference type="Proteomes" id="UP000828390"/>
    </source>
</evidence>
<reference evidence="1" key="1">
    <citation type="journal article" date="2019" name="bioRxiv">
        <title>The Genome of the Zebra Mussel, Dreissena polymorpha: A Resource for Invasive Species Research.</title>
        <authorList>
            <person name="McCartney M.A."/>
            <person name="Auch B."/>
            <person name="Kono T."/>
            <person name="Mallez S."/>
            <person name="Zhang Y."/>
            <person name="Obille A."/>
            <person name="Becker A."/>
            <person name="Abrahante J.E."/>
            <person name="Garbe J."/>
            <person name="Badalamenti J.P."/>
            <person name="Herman A."/>
            <person name="Mangelson H."/>
            <person name="Liachko I."/>
            <person name="Sullivan S."/>
            <person name="Sone E.D."/>
            <person name="Koren S."/>
            <person name="Silverstein K.A.T."/>
            <person name="Beckman K.B."/>
            <person name="Gohl D.M."/>
        </authorList>
    </citation>
    <scope>NUCLEOTIDE SEQUENCE</scope>
    <source>
        <strain evidence="1">Duluth1</strain>
        <tissue evidence="1">Whole animal</tissue>
    </source>
</reference>
<dbReference type="EMBL" id="JAIWYP010000008">
    <property type="protein sequence ID" value="KAH3787303.1"/>
    <property type="molecule type" value="Genomic_DNA"/>
</dbReference>
<organism evidence="1 2">
    <name type="scientific">Dreissena polymorpha</name>
    <name type="common">Zebra mussel</name>
    <name type="synonym">Mytilus polymorpha</name>
    <dbReference type="NCBI Taxonomy" id="45954"/>
    <lineage>
        <taxon>Eukaryota</taxon>
        <taxon>Metazoa</taxon>
        <taxon>Spiralia</taxon>
        <taxon>Lophotrochozoa</taxon>
        <taxon>Mollusca</taxon>
        <taxon>Bivalvia</taxon>
        <taxon>Autobranchia</taxon>
        <taxon>Heteroconchia</taxon>
        <taxon>Euheterodonta</taxon>
        <taxon>Imparidentia</taxon>
        <taxon>Neoheterodontei</taxon>
        <taxon>Myida</taxon>
        <taxon>Dreissenoidea</taxon>
        <taxon>Dreissenidae</taxon>
        <taxon>Dreissena</taxon>
    </lineage>
</organism>
<name>A0A9D4EXL0_DREPO</name>